<name>A0A9E2NW33_9BACT</name>
<dbReference type="NCBIfam" id="TIGR00012">
    <property type="entry name" value="L29"/>
    <property type="match status" value="1"/>
</dbReference>
<keyword evidence="3 5" id="KW-0687">Ribonucleoprotein</keyword>
<protein>
    <recommendedName>
        <fullName evidence="4 5">Large ribosomal subunit protein uL29</fullName>
    </recommendedName>
</protein>
<evidence type="ECO:0000256" key="1">
    <source>
        <dbReference type="ARBA" id="ARBA00009254"/>
    </source>
</evidence>
<evidence type="ECO:0000313" key="6">
    <source>
        <dbReference type="EMBL" id="MBU3830900.1"/>
    </source>
</evidence>
<dbReference type="PANTHER" id="PTHR10916:SF0">
    <property type="entry name" value="LARGE RIBOSOMAL SUBUNIT PROTEIN UL29C"/>
    <property type="match status" value="1"/>
</dbReference>
<reference evidence="6" key="2">
    <citation type="submission" date="2021-04" db="EMBL/GenBank/DDBJ databases">
        <authorList>
            <person name="Gilroy R."/>
        </authorList>
    </citation>
    <scope>NUCLEOTIDE SEQUENCE</scope>
    <source>
        <strain evidence="6">A5-1222</strain>
    </source>
</reference>
<dbReference type="InterPro" id="IPR036049">
    <property type="entry name" value="Ribosomal_uL29_sf"/>
</dbReference>
<dbReference type="InterPro" id="IPR001854">
    <property type="entry name" value="Ribosomal_uL29"/>
</dbReference>
<dbReference type="Gene3D" id="1.10.287.310">
    <property type="match status" value="1"/>
</dbReference>
<reference evidence="6" key="1">
    <citation type="journal article" date="2021" name="PeerJ">
        <title>Extensive microbial diversity within the chicken gut microbiome revealed by metagenomics and culture.</title>
        <authorList>
            <person name="Gilroy R."/>
            <person name="Ravi A."/>
            <person name="Getino M."/>
            <person name="Pursley I."/>
            <person name="Horton D.L."/>
            <person name="Alikhan N.F."/>
            <person name="Baker D."/>
            <person name="Gharbi K."/>
            <person name="Hall N."/>
            <person name="Watson M."/>
            <person name="Adriaenssens E.M."/>
            <person name="Foster-Nyarko E."/>
            <person name="Jarju S."/>
            <person name="Secka A."/>
            <person name="Antonio M."/>
            <person name="Oren A."/>
            <person name="Chaudhuri R.R."/>
            <person name="La Ragione R."/>
            <person name="Hildebrand F."/>
            <person name="Pallen M.J."/>
        </authorList>
    </citation>
    <scope>NUCLEOTIDE SEQUENCE</scope>
    <source>
        <strain evidence="6">A5-1222</strain>
    </source>
</reference>
<dbReference type="PANTHER" id="PTHR10916">
    <property type="entry name" value="60S RIBOSOMAL PROTEIN L35/50S RIBOSOMAL PROTEIN L29"/>
    <property type="match status" value="1"/>
</dbReference>
<dbReference type="HAMAP" id="MF_00374">
    <property type="entry name" value="Ribosomal_uL29"/>
    <property type="match status" value="1"/>
</dbReference>
<evidence type="ECO:0000313" key="7">
    <source>
        <dbReference type="Proteomes" id="UP000824247"/>
    </source>
</evidence>
<dbReference type="GO" id="GO:0003735">
    <property type="term" value="F:structural constituent of ribosome"/>
    <property type="evidence" value="ECO:0007669"/>
    <property type="project" value="InterPro"/>
</dbReference>
<evidence type="ECO:0000256" key="2">
    <source>
        <dbReference type="ARBA" id="ARBA00022980"/>
    </source>
</evidence>
<dbReference type="InterPro" id="IPR050063">
    <property type="entry name" value="Ribosomal_protein_uL29"/>
</dbReference>
<dbReference type="GO" id="GO:0022625">
    <property type="term" value="C:cytosolic large ribosomal subunit"/>
    <property type="evidence" value="ECO:0007669"/>
    <property type="project" value="TreeGrafter"/>
</dbReference>
<proteinExistence type="inferred from homology"/>
<dbReference type="GO" id="GO:0006412">
    <property type="term" value="P:translation"/>
    <property type="evidence" value="ECO:0007669"/>
    <property type="project" value="UniProtKB-UniRule"/>
</dbReference>
<sequence>MSSVVNDLRKKTNEELTQIITKLKTKLLEIKFSIASGEEDKVDNAAEIRKTIARALTIINERELNINNEIVNNNKTSKKGK</sequence>
<dbReference type="SUPFAM" id="SSF46561">
    <property type="entry name" value="Ribosomal protein L29 (L29p)"/>
    <property type="match status" value="1"/>
</dbReference>
<dbReference type="Pfam" id="PF00831">
    <property type="entry name" value="Ribosomal_L29"/>
    <property type="match status" value="1"/>
</dbReference>
<dbReference type="AlphaFoldDB" id="A0A9E2NW33"/>
<dbReference type="Proteomes" id="UP000824247">
    <property type="component" value="Unassembled WGS sequence"/>
</dbReference>
<evidence type="ECO:0000256" key="5">
    <source>
        <dbReference type="HAMAP-Rule" id="MF_00374"/>
    </source>
</evidence>
<keyword evidence="2 5" id="KW-0689">Ribosomal protein</keyword>
<evidence type="ECO:0000256" key="3">
    <source>
        <dbReference type="ARBA" id="ARBA00023274"/>
    </source>
</evidence>
<comment type="caution">
    <text evidence="6">The sequence shown here is derived from an EMBL/GenBank/DDBJ whole genome shotgun (WGS) entry which is preliminary data.</text>
</comment>
<dbReference type="EMBL" id="JAHLFM010000028">
    <property type="protein sequence ID" value="MBU3830900.1"/>
    <property type="molecule type" value="Genomic_DNA"/>
</dbReference>
<gene>
    <name evidence="5 6" type="primary">rpmC</name>
    <name evidence="6" type="ORF">H9897_01985</name>
</gene>
<comment type="similarity">
    <text evidence="1 5">Belongs to the universal ribosomal protein uL29 family.</text>
</comment>
<evidence type="ECO:0000256" key="4">
    <source>
        <dbReference type="ARBA" id="ARBA00035204"/>
    </source>
</evidence>
<organism evidence="6 7">
    <name type="scientific">Candidatus Ureaplasma intestinipullorum</name>
    <dbReference type="NCBI Taxonomy" id="2838770"/>
    <lineage>
        <taxon>Bacteria</taxon>
        <taxon>Bacillati</taxon>
        <taxon>Mycoplasmatota</taxon>
        <taxon>Mycoplasmoidales</taxon>
        <taxon>Mycoplasmoidaceae</taxon>
        <taxon>Ureaplasma</taxon>
    </lineage>
</organism>
<accession>A0A9E2NW33</accession>